<dbReference type="Gene3D" id="1.20.1110.10">
    <property type="entry name" value="Calcium-transporting ATPase, transmembrane domain"/>
    <property type="match status" value="1"/>
</dbReference>
<feature type="transmembrane region" description="Helical" evidence="4">
    <location>
        <begin position="538"/>
        <end position="556"/>
    </location>
</feature>
<evidence type="ECO:0008006" key="9">
    <source>
        <dbReference type="Google" id="ProtNLM"/>
    </source>
</evidence>
<sequence length="707" mass="78724">MLTCSGLDLESQQTVLLPPRNPPRERWRRAVFLSLHERNLRHRADDKGSLAFFRSLSSRTSYYSAFTSFDDDTREADIVEILSESHQSVNLDGENDNCIRDEKVQLQQENIAKIVKEQDLDSTHKFGGIQGIAEALDTNLEMGIIPADVRSRCIACTPSTTQTNALGFLQFLPKSCNNCTILLLFMCAVLSLGFVVKAEGLRTGWYEGVIIILAIIILVVIDSQRNQRQLKHSQRMSGKHKPFELQRMMVDVIRGGCSHKVIIGDVLIGDLVRLERGYIVPADGLFIDGESLKLDDDLESTINEENPFLFYGAKVIDGKVRMLVASVGMNTRLGDLMKQVTHVPEMTPLPAQIDKVNKGTKIFGLSISIFILVVSFLRFMLLKEDIKSSQQDLKGKPKAIKEIMDSIEKVVMKPNGKISTLTTSLATLLVGVMEGIPFLITLAISYWNKKMMSEDSEQAFAQEPFACLTMSSVTSICIDTTALKEADVGITMRNCSTEMARASSGIVIGDGNLSFLVTISRFGRCTFENIQKYIQPELTMNIGLLITSITAMFLGYSPITPIQLLWTNFVVSLLGGIGLLTEPPTEELMEKLPLKQSKQLITKTLWRNIVSQALYQVTISVAFQFKGQTIPGGFIEIAHIIVGNARLNWVQWFSCLLAGMVSWASDWVTKCTAEIWNCLTRLLGSHLRTINIPRNSTSNLELALTHP</sequence>
<dbReference type="GO" id="GO:0046872">
    <property type="term" value="F:metal ion binding"/>
    <property type="evidence" value="ECO:0007669"/>
    <property type="project" value="UniProtKB-KW"/>
</dbReference>
<evidence type="ECO:0000313" key="8">
    <source>
        <dbReference type="Proteomes" id="UP000594261"/>
    </source>
</evidence>
<protein>
    <recommendedName>
        <fullName evidence="9">Calcium-transporting ATPase</fullName>
    </recommendedName>
</protein>
<dbReference type="EnsemblPlants" id="QL05p068428:mrna">
    <property type="protein sequence ID" value="QL05p068428:mrna"/>
    <property type="gene ID" value="QL05p068428"/>
</dbReference>
<proteinExistence type="predicted"/>
<dbReference type="EMBL" id="LRBV02000005">
    <property type="status" value="NOT_ANNOTATED_CDS"/>
    <property type="molecule type" value="Genomic_DNA"/>
</dbReference>
<keyword evidence="4" id="KW-0472">Membrane</keyword>
<dbReference type="InterPro" id="IPR008250">
    <property type="entry name" value="ATPase_P-typ_transduc_dom_A_sf"/>
</dbReference>
<feature type="domain" description="P-type ATPase A" evidence="5">
    <location>
        <begin position="245"/>
        <end position="340"/>
    </location>
</feature>
<dbReference type="GO" id="GO:0005886">
    <property type="term" value="C:plasma membrane"/>
    <property type="evidence" value="ECO:0007669"/>
    <property type="project" value="TreeGrafter"/>
</dbReference>
<dbReference type="SUPFAM" id="SSF81665">
    <property type="entry name" value="Calcium ATPase, transmembrane domain M"/>
    <property type="match status" value="1"/>
</dbReference>
<keyword evidence="8" id="KW-1185">Reference proteome</keyword>
<dbReference type="InterPro" id="IPR006068">
    <property type="entry name" value="ATPase_P-typ_cation-transptr_C"/>
</dbReference>
<dbReference type="AlphaFoldDB" id="A0A7N2LTI4"/>
<dbReference type="Pfam" id="PF00689">
    <property type="entry name" value="Cation_ATPase_C"/>
    <property type="match status" value="1"/>
</dbReference>
<dbReference type="GO" id="GO:0005388">
    <property type="term" value="F:P-type calcium transporter activity"/>
    <property type="evidence" value="ECO:0007669"/>
    <property type="project" value="TreeGrafter"/>
</dbReference>
<dbReference type="PANTHER" id="PTHR24093">
    <property type="entry name" value="CATION TRANSPORTING ATPASE"/>
    <property type="match status" value="1"/>
</dbReference>
<reference evidence="7 8" key="1">
    <citation type="journal article" date="2016" name="G3 (Bethesda)">
        <title>First Draft Assembly and Annotation of the Genome of a California Endemic Oak Quercus lobata Nee (Fagaceae).</title>
        <authorList>
            <person name="Sork V.L."/>
            <person name="Fitz-Gibbon S.T."/>
            <person name="Puiu D."/>
            <person name="Crepeau M."/>
            <person name="Gugger P.F."/>
            <person name="Sherman R."/>
            <person name="Stevens K."/>
            <person name="Langley C.H."/>
            <person name="Pellegrini M."/>
            <person name="Salzberg S.L."/>
        </authorList>
    </citation>
    <scope>NUCLEOTIDE SEQUENCE [LARGE SCALE GENOMIC DNA]</scope>
    <source>
        <strain evidence="7 8">cv. SW786</strain>
    </source>
</reference>
<dbReference type="InterPro" id="IPR059000">
    <property type="entry name" value="ATPase_P-type_domA"/>
</dbReference>
<evidence type="ECO:0000259" key="6">
    <source>
        <dbReference type="Pfam" id="PF00689"/>
    </source>
</evidence>
<feature type="transmembrane region" description="Helical" evidence="4">
    <location>
        <begin position="204"/>
        <end position="221"/>
    </location>
</feature>
<name>A0A7N2LTI4_QUELO</name>
<evidence type="ECO:0000313" key="7">
    <source>
        <dbReference type="EnsemblPlants" id="QL05p068428:mrna"/>
    </source>
</evidence>
<feature type="transmembrane region" description="Helical" evidence="4">
    <location>
        <begin position="362"/>
        <end position="381"/>
    </location>
</feature>
<evidence type="ECO:0000259" key="5">
    <source>
        <dbReference type="Pfam" id="PF00122"/>
    </source>
</evidence>
<keyword evidence="4" id="KW-1133">Transmembrane helix</keyword>
<dbReference type="OMA" id="FMVERED"/>
<dbReference type="SUPFAM" id="SSF81653">
    <property type="entry name" value="Calcium ATPase, transduction domain A"/>
    <property type="match status" value="1"/>
</dbReference>
<dbReference type="Pfam" id="PF00122">
    <property type="entry name" value="E1-E2_ATPase"/>
    <property type="match status" value="1"/>
</dbReference>
<keyword evidence="3" id="KW-0460">Magnesium</keyword>
<evidence type="ECO:0000256" key="2">
    <source>
        <dbReference type="ARBA" id="ARBA00022837"/>
    </source>
</evidence>
<feature type="domain" description="Cation-transporting P-type ATPase C-terminal" evidence="6">
    <location>
        <begin position="557"/>
        <end position="628"/>
    </location>
</feature>
<accession>A0A7N2LTI4</accession>
<reference evidence="7" key="2">
    <citation type="submission" date="2021-01" db="UniProtKB">
        <authorList>
            <consortium name="EnsemblPlants"/>
        </authorList>
    </citation>
    <scope>IDENTIFICATION</scope>
</reference>
<evidence type="ECO:0000256" key="4">
    <source>
        <dbReference type="SAM" id="Phobius"/>
    </source>
</evidence>
<dbReference type="Proteomes" id="UP000594261">
    <property type="component" value="Chromosome 5"/>
</dbReference>
<dbReference type="PANTHER" id="PTHR24093:SF470">
    <property type="entry name" value="CALCIUM-TRANSPORTING ATPASE 12, PLASMA MEMBRANE-TYPE-LIKE"/>
    <property type="match status" value="1"/>
</dbReference>
<evidence type="ECO:0000256" key="3">
    <source>
        <dbReference type="ARBA" id="ARBA00022842"/>
    </source>
</evidence>
<keyword evidence="2" id="KW-0106">Calcium</keyword>
<dbReference type="InParanoid" id="A0A7N2LTI4"/>
<dbReference type="InterPro" id="IPR023214">
    <property type="entry name" value="HAD_sf"/>
</dbReference>
<evidence type="ECO:0000256" key="1">
    <source>
        <dbReference type="ARBA" id="ARBA00022723"/>
    </source>
</evidence>
<feature type="transmembrane region" description="Helical" evidence="4">
    <location>
        <begin position="425"/>
        <end position="447"/>
    </location>
</feature>
<dbReference type="Gene3D" id="3.40.50.1000">
    <property type="entry name" value="HAD superfamily/HAD-like"/>
    <property type="match status" value="1"/>
</dbReference>
<keyword evidence="4" id="KW-0812">Transmembrane</keyword>
<dbReference type="Gene3D" id="2.70.150.10">
    <property type="entry name" value="Calcium-transporting ATPase, cytoplasmic transduction domain A"/>
    <property type="match status" value="1"/>
</dbReference>
<organism evidence="7 8">
    <name type="scientific">Quercus lobata</name>
    <name type="common">Valley oak</name>
    <dbReference type="NCBI Taxonomy" id="97700"/>
    <lineage>
        <taxon>Eukaryota</taxon>
        <taxon>Viridiplantae</taxon>
        <taxon>Streptophyta</taxon>
        <taxon>Embryophyta</taxon>
        <taxon>Tracheophyta</taxon>
        <taxon>Spermatophyta</taxon>
        <taxon>Magnoliopsida</taxon>
        <taxon>eudicotyledons</taxon>
        <taxon>Gunneridae</taxon>
        <taxon>Pentapetalae</taxon>
        <taxon>rosids</taxon>
        <taxon>fabids</taxon>
        <taxon>Fagales</taxon>
        <taxon>Fagaceae</taxon>
        <taxon>Quercus</taxon>
    </lineage>
</organism>
<dbReference type="Gramene" id="QL05p068428:mrna">
    <property type="protein sequence ID" value="QL05p068428:mrna"/>
    <property type="gene ID" value="QL05p068428"/>
</dbReference>
<dbReference type="InterPro" id="IPR023298">
    <property type="entry name" value="ATPase_P-typ_TM_dom_sf"/>
</dbReference>
<keyword evidence="1" id="KW-0479">Metal-binding</keyword>